<evidence type="ECO:0000256" key="2">
    <source>
        <dbReference type="ARBA" id="ARBA00001936"/>
    </source>
</evidence>
<evidence type="ECO:0000256" key="4">
    <source>
        <dbReference type="ARBA" id="ARBA00007058"/>
    </source>
</evidence>
<comment type="catalytic activity">
    <reaction evidence="1 10">
        <text>Endonucleolytic cleavage to 5'-phosphomonoester.</text>
        <dbReference type="EC" id="3.1.26.4"/>
    </reaction>
</comment>
<dbReference type="GO" id="GO:0046872">
    <property type="term" value="F:metal ion binding"/>
    <property type="evidence" value="ECO:0007669"/>
    <property type="project" value="UniProtKB-KW"/>
</dbReference>
<dbReference type="InterPro" id="IPR036397">
    <property type="entry name" value="RNaseH_sf"/>
</dbReference>
<dbReference type="EC" id="3.1.26.4" evidence="10"/>
<evidence type="ECO:0000313" key="12">
    <source>
        <dbReference type="EMBL" id="OMJ72946.1"/>
    </source>
</evidence>
<dbReference type="Proteomes" id="UP000187209">
    <property type="component" value="Unassembled WGS sequence"/>
</dbReference>
<dbReference type="FunFam" id="1.10.10.460:FF:000001">
    <property type="entry name" value="Ribonuclease"/>
    <property type="match status" value="1"/>
</dbReference>
<dbReference type="AlphaFoldDB" id="A0A1R2B881"/>
<evidence type="ECO:0000313" key="13">
    <source>
        <dbReference type="Proteomes" id="UP000187209"/>
    </source>
</evidence>
<dbReference type="SUPFAM" id="SSF53098">
    <property type="entry name" value="Ribonuclease H-like"/>
    <property type="match status" value="1"/>
</dbReference>
<gene>
    <name evidence="12" type="ORF">SteCoe_28482</name>
</gene>
<comment type="similarity">
    <text evidence="4">Belongs to the RNase HII family. Eukaryotic subfamily.</text>
</comment>
<dbReference type="Gene3D" id="1.10.10.460">
    <property type="entry name" value="Ribonuclease hii. Domain 2"/>
    <property type="match status" value="1"/>
</dbReference>
<dbReference type="InterPro" id="IPR004649">
    <property type="entry name" value="RNase_H2_suA"/>
</dbReference>
<keyword evidence="7 10" id="KW-0255">Endonuclease</keyword>
<dbReference type="GO" id="GO:0003723">
    <property type="term" value="F:RNA binding"/>
    <property type="evidence" value="ECO:0007669"/>
    <property type="project" value="UniProtKB-UniRule"/>
</dbReference>
<comment type="cofactor">
    <cofactor evidence="3">
        <name>Mg(2+)</name>
        <dbReference type="ChEBI" id="CHEBI:18420"/>
    </cofactor>
</comment>
<comment type="caution">
    <text evidence="9">Lacks conserved residue(s) required for the propagation of feature annotation.</text>
</comment>
<keyword evidence="8 10" id="KW-0378">Hydrolase</keyword>
<dbReference type="InterPro" id="IPR023160">
    <property type="entry name" value="RNase_HII_hlx-loop-hlx_cap_dom"/>
</dbReference>
<dbReference type="Pfam" id="PF01351">
    <property type="entry name" value="RNase_HII"/>
    <property type="match status" value="1"/>
</dbReference>
<dbReference type="PROSITE" id="PS51975">
    <property type="entry name" value="RNASE_H_2"/>
    <property type="match status" value="1"/>
</dbReference>
<dbReference type="GO" id="GO:0004523">
    <property type="term" value="F:RNA-DNA hybrid ribonuclease activity"/>
    <property type="evidence" value="ECO:0007669"/>
    <property type="project" value="UniProtKB-EC"/>
</dbReference>
<comment type="function">
    <text evidence="10">Endonuclease that specifically degrades the RNA of RNA-DNA hybrids.</text>
</comment>
<evidence type="ECO:0000256" key="9">
    <source>
        <dbReference type="PROSITE-ProRule" id="PRU01319"/>
    </source>
</evidence>
<name>A0A1R2B881_9CILI</name>
<protein>
    <recommendedName>
        <fullName evidence="10">Ribonuclease</fullName>
        <ecNumber evidence="10">3.1.26.4</ecNumber>
    </recommendedName>
</protein>
<dbReference type="Gene3D" id="3.30.420.10">
    <property type="entry name" value="Ribonuclease H-like superfamily/Ribonuclease H"/>
    <property type="match status" value="1"/>
</dbReference>
<sequence>MVYACCAWPICFRDAYSKKGFDDSKKLTEVKRDMLFDVIKFLPEVVYKTDVLSPEYISNSMLGRHKISLNVISMESAEKLIQQLINDGINVREVYVDTVGTAETYQERLSNRFSGVQFKVSAKADSLFPIVSAASIVAKVTRDSFIEDYKHTLGEIGSGYPSDPNTQGWLKKNLNPVFGFPSKYVRISWRTCTDAMQDLPLVSWPEEMPITNERLHYFENIGIHDKFP</sequence>
<keyword evidence="13" id="KW-1185">Reference proteome</keyword>
<reference evidence="12 13" key="1">
    <citation type="submission" date="2016-11" db="EMBL/GenBank/DDBJ databases">
        <title>The macronuclear genome of Stentor coeruleus: a giant cell with tiny introns.</title>
        <authorList>
            <person name="Slabodnick M."/>
            <person name="Ruby J.G."/>
            <person name="Reiff S.B."/>
            <person name="Swart E.C."/>
            <person name="Gosai S."/>
            <person name="Prabakaran S."/>
            <person name="Witkowska E."/>
            <person name="Larue G.E."/>
            <person name="Fisher S."/>
            <person name="Freeman R.M."/>
            <person name="Gunawardena J."/>
            <person name="Chu W."/>
            <person name="Stover N.A."/>
            <person name="Gregory B.D."/>
            <person name="Nowacki M."/>
            <person name="Derisi J."/>
            <person name="Roy S.W."/>
            <person name="Marshall W.F."/>
            <person name="Sood P."/>
        </authorList>
    </citation>
    <scope>NUCLEOTIDE SEQUENCE [LARGE SCALE GENOMIC DNA]</scope>
    <source>
        <strain evidence="12">WM001</strain>
    </source>
</reference>
<evidence type="ECO:0000256" key="7">
    <source>
        <dbReference type="ARBA" id="ARBA00022759"/>
    </source>
</evidence>
<evidence type="ECO:0000256" key="10">
    <source>
        <dbReference type="RuleBase" id="RU003515"/>
    </source>
</evidence>
<evidence type="ECO:0000256" key="3">
    <source>
        <dbReference type="ARBA" id="ARBA00001946"/>
    </source>
</evidence>
<dbReference type="InterPro" id="IPR001352">
    <property type="entry name" value="RNase_HII/HIII"/>
</dbReference>
<accession>A0A1R2B881</accession>
<comment type="cofactor">
    <cofactor evidence="2">
        <name>Mn(2+)</name>
        <dbReference type="ChEBI" id="CHEBI:29035"/>
    </cofactor>
</comment>
<dbReference type="InterPro" id="IPR024567">
    <property type="entry name" value="RNase_HII/HIII_dom"/>
</dbReference>
<evidence type="ECO:0000256" key="6">
    <source>
        <dbReference type="ARBA" id="ARBA00022723"/>
    </source>
</evidence>
<proteinExistence type="inferred from homology"/>
<dbReference type="GO" id="GO:0043137">
    <property type="term" value="P:DNA replication, removal of RNA primer"/>
    <property type="evidence" value="ECO:0007669"/>
    <property type="project" value="TreeGrafter"/>
</dbReference>
<dbReference type="PANTHER" id="PTHR10954:SF7">
    <property type="entry name" value="RIBONUCLEASE H2 SUBUNIT A"/>
    <property type="match status" value="1"/>
</dbReference>
<evidence type="ECO:0000259" key="11">
    <source>
        <dbReference type="PROSITE" id="PS51975"/>
    </source>
</evidence>
<keyword evidence="6" id="KW-0479">Metal-binding</keyword>
<evidence type="ECO:0000256" key="8">
    <source>
        <dbReference type="ARBA" id="ARBA00022801"/>
    </source>
</evidence>
<dbReference type="NCBIfam" id="TIGR00729">
    <property type="entry name" value="ribonuclease HII"/>
    <property type="match status" value="1"/>
</dbReference>
<dbReference type="InterPro" id="IPR012337">
    <property type="entry name" value="RNaseH-like_sf"/>
</dbReference>
<dbReference type="OrthoDB" id="7462577at2759"/>
<organism evidence="12 13">
    <name type="scientific">Stentor coeruleus</name>
    <dbReference type="NCBI Taxonomy" id="5963"/>
    <lineage>
        <taxon>Eukaryota</taxon>
        <taxon>Sar</taxon>
        <taxon>Alveolata</taxon>
        <taxon>Ciliophora</taxon>
        <taxon>Postciliodesmatophora</taxon>
        <taxon>Heterotrichea</taxon>
        <taxon>Heterotrichida</taxon>
        <taxon>Stentoridae</taxon>
        <taxon>Stentor</taxon>
    </lineage>
</organism>
<keyword evidence="5 10" id="KW-0540">Nuclease</keyword>
<dbReference type="GO" id="GO:0006298">
    <property type="term" value="P:mismatch repair"/>
    <property type="evidence" value="ECO:0007669"/>
    <property type="project" value="TreeGrafter"/>
</dbReference>
<dbReference type="PANTHER" id="PTHR10954">
    <property type="entry name" value="RIBONUCLEASE H2 SUBUNIT A"/>
    <property type="match status" value="1"/>
</dbReference>
<dbReference type="CDD" id="cd07181">
    <property type="entry name" value="RNase_HII_eukaryota_like"/>
    <property type="match status" value="1"/>
</dbReference>
<evidence type="ECO:0000256" key="1">
    <source>
        <dbReference type="ARBA" id="ARBA00000077"/>
    </source>
</evidence>
<dbReference type="EMBL" id="MPUH01000860">
    <property type="protein sequence ID" value="OMJ72946.1"/>
    <property type="molecule type" value="Genomic_DNA"/>
</dbReference>
<dbReference type="GO" id="GO:0032299">
    <property type="term" value="C:ribonuclease H2 complex"/>
    <property type="evidence" value="ECO:0007669"/>
    <property type="project" value="TreeGrafter"/>
</dbReference>
<evidence type="ECO:0000256" key="5">
    <source>
        <dbReference type="ARBA" id="ARBA00022722"/>
    </source>
</evidence>
<comment type="caution">
    <text evidence="12">The sequence shown here is derived from an EMBL/GenBank/DDBJ whole genome shotgun (WGS) entry which is preliminary data.</text>
</comment>
<feature type="domain" description="RNase H type-2" evidence="11">
    <location>
        <begin position="1"/>
        <end position="201"/>
    </location>
</feature>